<dbReference type="InterPro" id="IPR043131">
    <property type="entry name" value="BCAT-like_N"/>
</dbReference>
<evidence type="ECO:0000313" key="18">
    <source>
        <dbReference type="EMBL" id="AXV08168.1"/>
    </source>
</evidence>
<evidence type="ECO:0000256" key="3">
    <source>
        <dbReference type="ARBA" id="ARBA00004824"/>
    </source>
</evidence>
<dbReference type="OrthoDB" id="9804984at2"/>
<evidence type="ECO:0000313" key="19">
    <source>
        <dbReference type="Proteomes" id="UP000264006"/>
    </source>
</evidence>
<dbReference type="Gene3D" id="3.30.470.10">
    <property type="match status" value="1"/>
</dbReference>
<comment type="catalytic activity">
    <reaction evidence="14 17">
        <text>L-leucine + 2-oxoglutarate = 4-methyl-2-oxopentanoate + L-glutamate</text>
        <dbReference type="Rhea" id="RHEA:18321"/>
        <dbReference type="ChEBI" id="CHEBI:16810"/>
        <dbReference type="ChEBI" id="CHEBI:17865"/>
        <dbReference type="ChEBI" id="CHEBI:29985"/>
        <dbReference type="ChEBI" id="CHEBI:57427"/>
        <dbReference type="EC" id="2.6.1.42"/>
    </reaction>
</comment>
<dbReference type="RefSeq" id="WP_114592547.1">
    <property type="nucleotide sequence ID" value="NZ_CP031165.1"/>
</dbReference>
<keyword evidence="19" id="KW-1185">Reference proteome</keyword>
<evidence type="ECO:0000256" key="4">
    <source>
        <dbReference type="ARBA" id="ARBA00004931"/>
    </source>
</evidence>
<comment type="similarity">
    <text evidence="6 15">Belongs to the class-IV pyridoxal-phosphate-dependent aminotransferase family.</text>
</comment>
<dbReference type="InterPro" id="IPR005785">
    <property type="entry name" value="B_amino_transI"/>
</dbReference>
<evidence type="ECO:0000256" key="13">
    <source>
        <dbReference type="ARBA" id="ARBA00048798"/>
    </source>
</evidence>
<dbReference type="KEGG" id="euz:DVS28_a3495"/>
<dbReference type="PANTHER" id="PTHR42743:SF11">
    <property type="entry name" value="AMINODEOXYCHORISMATE LYASE"/>
    <property type="match status" value="1"/>
</dbReference>
<comment type="catalytic activity">
    <reaction evidence="13 17">
        <text>L-isoleucine + 2-oxoglutarate = (S)-3-methyl-2-oxopentanoate + L-glutamate</text>
        <dbReference type="Rhea" id="RHEA:24801"/>
        <dbReference type="ChEBI" id="CHEBI:16810"/>
        <dbReference type="ChEBI" id="CHEBI:29985"/>
        <dbReference type="ChEBI" id="CHEBI:35146"/>
        <dbReference type="ChEBI" id="CHEBI:58045"/>
        <dbReference type="EC" id="2.6.1.42"/>
    </reaction>
</comment>
<accession>A0A346Y121</accession>
<evidence type="ECO:0000256" key="16">
    <source>
        <dbReference type="RuleBase" id="RU004516"/>
    </source>
</evidence>
<evidence type="ECO:0000256" key="14">
    <source>
        <dbReference type="ARBA" id="ARBA00049229"/>
    </source>
</evidence>
<evidence type="ECO:0000256" key="15">
    <source>
        <dbReference type="RuleBase" id="RU004106"/>
    </source>
</evidence>
<dbReference type="InterPro" id="IPR036038">
    <property type="entry name" value="Aminotransferase-like"/>
</dbReference>
<dbReference type="NCBIfam" id="NF005146">
    <property type="entry name" value="PRK06606.1"/>
    <property type="match status" value="1"/>
</dbReference>
<dbReference type="GO" id="GO:0005829">
    <property type="term" value="C:cytosol"/>
    <property type="evidence" value="ECO:0007669"/>
    <property type="project" value="TreeGrafter"/>
</dbReference>
<dbReference type="InterPro" id="IPR050571">
    <property type="entry name" value="Class-IV_PLP-Dep_Aminotrnsfr"/>
</dbReference>
<organism evidence="18 19">
    <name type="scientific">Euzebya pacifica</name>
    <dbReference type="NCBI Taxonomy" id="1608957"/>
    <lineage>
        <taxon>Bacteria</taxon>
        <taxon>Bacillati</taxon>
        <taxon>Actinomycetota</taxon>
        <taxon>Nitriliruptoria</taxon>
        <taxon>Euzebyales</taxon>
    </lineage>
</organism>
<evidence type="ECO:0000256" key="6">
    <source>
        <dbReference type="ARBA" id="ARBA00009320"/>
    </source>
</evidence>
<dbReference type="EC" id="2.6.1.42" evidence="17"/>
<comment type="pathway">
    <text evidence="5 17">Amino-acid biosynthesis; L-leucine biosynthesis; L-leucine from 3-methyl-2-oxobutanoate: step 4/4.</text>
</comment>
<dbReference type="FunFam" id="3.20.10.10:FF:000002">
    <property type="entry name" value="D-alanine aminotransferase"/>
    <property type="match status" value="1"/>
</dbReference>
<evidence type="ECO:0000256" key="11">
    <source>
        <dbReference type="ARBA" id="ARBA00023304"/>
    </source>
</evidence>
<keyword evidence="10 16" id="KW-0663">Pyridoxal phosphate</keyword>
<evidence type="ECO:0000256" key="9">
    <source>
        <dbReference type="ARBA" id="ARBA00022679"/>
    </source>
</evidence>
<dbReference type="InterPro" id="IPR001544">
    <property type="entry name" value="Aminotrans_IV"/>
</dbReference>
<comment type="function">
    <text evidence="2 17">Acts on leucine, isoleucine and valine.</text>
</comment>
<keyword evidence="11 17" id="KW-0100">Branched-chain amino acid biosynthesis</keyword>
<evidence type="ECO:0000256" key="8">
    <source>
        <dbReference type="ARBA" id="ARBA00022605"/>
    </source>
</evidence>
<comment type="cofactor">
    <cofactor evidence="1 16">
        <name>pyridoxal 5'-phosphate</name>
        <dbReference type="ChEBI" id="CHEBI:597326"/>
    </cofactor>
</comment>
<keyword evidence="9 17" id="KW-0808">Transferase</keyword>
<dbReference type="GO" id="GO:0009098">
    <property type="term" value="P:L-leucine biosynthetic process"/>
    <property type="evidence" value="ECO:0007669"/>
    <property type="project" value="UniProtKB-UniPathway"/>
</dbReference>
<dbReference type="UniPathway" id="UPA00048">
    <property type="reaction ID" value="UER00073"/>
</dbReference>
<dbReference type="Gene3D" id="3.20.10.10">
    <property type="entry name" value="D-amino Acid Aminotransferase, subunit A, domain 2"/>
    <property type="match status" value="1"/>
</dbReference>
<dbReference type="GO" id="GO:0009097">
    <property type="term" value="P:isoleucine biosynthetic process"/>
    <property type="evidence" value="ECO:0007669"/>
    <property type="project" value="UniProtKB-UniPathway"/>
</dbReference>
<reference evidence="18 19" key="1">
    <citation type="submission" date="2018-09" db="EMBL/GenBank/DDBJ databases">
        <title>Complete genome sequence of Euzebya sp. DY32-46 isolated from seawater of Pacific Ocean.</title>
        <authorList>
            <person name="Xu L."/>
            <person name="Wu Y.-H."/>
            <person name="Xu X.-W."/>
        </authorList>
    </citation>
    <scope>NUCLEOTIDE SEQUENCE [LARGE SCALE GENOMIC DNA]</scope>
    <source>
        <strain evidence="18 19">DY32-46</strain>
    </source>
</reference>
<protein>
    <recommendedName>
        <fullName evidence="17">Branched-chain-amino-acid aminotransferase</fullName>
        <shortName evidence="17">BCAT</shortName>
        <ecNumber evidence="17">2.6.1.42</ecNumber>
    </recommendedName>
</protein>
<keyword evidence="7 17" id="KW-0032">Aminotransferase</keyword>
<dbReference type="InterPro" id="IPR018300">
    <property type="entry name" value="Aminotrans_IV_CS"/>
</dbReference>
<evidence type="ECO:0000256" key="2">
    <source>
        <dbReference type="ARBA" id="ARBA00003109"/>
    </source>
</evidence>
<comment type="catalytic activity">
    <reaction evidence="12 17">
        <text>L-valine + 2-oxoglutarate = 3-methyl-2-oxobutanoate + L-glutamate</text>
        <dbReference type="Rhea" id="RHEA:24813"/>
        <dbReference type="ChEBI" id="CHEBI:11851"/>
        <dbReference type="ChEBI" id="CHEBI:16810"/>
        <dbReference type="ChEBI" id="CHEBI:29985"/>
        <dbReference type="ChEBI" id="CHEBI:57762"/>
        <dbReference type="EC" id="2.6.1.42"/>
    </reaction>
</comment>
<dbReference type="UniPathway" id="UPA00049">
    <property type="reaction ID" value="UER00062"/>
</dbReference>
<dbReference type="UniPathway" id="UPA00047">
    <property type="reaction ID" value="UER00058"/>
</dbReference>
<evidence type="ECO:0000256" key="7">
    <source>
        <dbReference type="ARBA" id="ARBA00022576"/>
    </source>
</evidence>
<sequence length="307" mass="34113">MPVPKMSKIWMDGELVDWDDATIHVLTPSLHYGWAVFEGMRAYATDRGPAIFQHRAHVERLYRSAQVLSMQIPYSPDEILEGSRDLCRVNGQDSYYIRPLAYLGYGEMGLNPMPSQVRVMIAVWPWGAYLGEEGIKNGVRAKVSSWQRMGANIIPTGTKASGVYVNSSLAKMEAVKAGYDEAIMLNEHGRVAEGSGENVFVVRDGVLVTPPTSEGVLPGITRAAILDLARDRDIPVEQTPLLRQDLYTADEAFFTGTAAEIVPIRSVDDRVIGPPGPITKQLQDVFFSVVRGREPKYDHMLDYVSQR</sequence>
<evidence type="ECO:0000256" key="17">
    <source>
        <dbReference type="RuleBase" id="RU364094"/>
    </source>
</evidence>
<dbReference type="GO" id="GO:0009099">
    <property type="term" value="P:L-valine biosynthetic process"/>
    <property type="evidence" value="ECO:0007669"/>
    <property type="project" value="UniProtKB-UniPathway"/>
</dbReference>
<dbReference type="InterPro" id="IPR033939">
    <property type="entry name" value="BCAT_family"/>
</dbReference>
<dbReference type="NCBIfam" id="TIGR01122">
    <property type="entry name" value="ilvE_I"/>
    <property type="match status" value="1"/>
</dbReference>
<dbReference type="GO" id="GO:0052656">
    <property type="term" value="F:L-isoleucine-2-oxoglutarate transaminase activity"/>
    <property type="evidence" value="ECO:0007669"/>
    <property type="project" value="RHEA"/>
</dbReference>
<name>A0A346Y121_9ACTN</name>
<dbReference type="PANTHER" id="PTHR42743">
    <property type="entry name" value="AMINO-ACID AMINOTRANSFERASE"/>
    <property type="match status" value="1"/>
</dbReference>
<dbReference type="GO" id="GO:0052654">
    <property type="term" value="F:L-leucine-2-oxoglutarate transaminase activity"/>
    <property type="evidence" value="ECO:0007669"/>
    <property type="project" value="RHEA"/>
</dbReference>
<keyword evidence="8 17" id="KW-0028">Amino-acid biosynthesis</keyword>
<dbReference type="PROSITE" id="PS00770">
    <property type="entry name" value="AA_TRANSFER_CLASS_4"/>
    <property type="match status" value="1"/>
</dbReference>
<dbReference type="CDD" id="cd01557">
    <property type="entry name" value="BCAT_beta_family"/>
    <property type="match status" value="1"/>
</dbReference>
<dbReference type="Proteomes" id="UP000264006">
    <property type="component" value="Chromosome"/>
</dbReference>
<evidence type="ECO:0000256" key="1">
    <source>
        <dbReference type="ARBA" id="ARBA00001933"/>
    </source>
</evidence>
<evidence type="ECO:0000256" key="10">
    <source>
        <dbReference type="ARBA" id="ARBA00022898"/>
    </source>
</evidence>
<dbReference type="AlphaFoldDB" id="A0A346Y121"/>
<evidence type="ECO:0000256" key="12">
    <source>
        <dbReference type="ARBA" id="ARBA00048212"/>
    </source>
</evidence>
<comment type="pathway">
    <text evidence="3 17">Amino-acid biosynthesis; L-isoleucine biosynthesis; L-isoleucine from 2-oxobutanoate: step 4/4.</text>
</comment>
<dbReference type="GO" id="GO:0052655">
    <property type="term" value="F:L-valine-2-oxoglutarate transaminase activity"/>
    <property type="evidence" value="ECO:0007669"/>
    <property type="project" value="RHEA"/>
</dbReference>
<dbReference type="EMBL" id="CP031165">
    <property type="protein sequence ID" value="AXV08168.1"/>
    <property type="molecule type" value="Genomic_DNA"/>
</dbReference>
<dbReference type="Pfam" id="PF01063">
    <property type="entry name" value="Aminotran_4"/>
    <property type="match status" value="1"/>
</dbReference>
<evidence type="ECO:0000256" key="5">
    <source>
        <dbReference type="ARBA" id="ARBA00005072"/>
    </source>
</evidence>
<dbReference type="SUPFAM" id="SSF56752">
    <property type="entry name" value="D-aminoacid aminotransferase-like PLP-dependent enzymes"/>
    <property type="match status" value="1"/>
</dbReference>
<dbReference type="InterPro" id="IPR043132">
    <property type="entry name" value="BCAT-like_C"/>
</dbReference>
<gene>
    <name evidence="17" type="primary">ilvE</name>
    <name evidence="18" type="ORF">DVS28_a3495</name>
</gene>
<comment type="pathway">
    <text evidence="4 17">Amino-acid biosynthesis; L-valine biosynthesis; L-valine from pyruvate: step 4/4.</text>
</comment>
<proteinExistence type="inferred from homology"/>